<dbReference type="EC" id="3.1.3.5" evidence="3"/>
<dbReference type="RefSeq" id="XP_022098145.1">
    <property type="nucleotide sequence ID" value="XM_022242453.1"/>
</dbReference>
<accession>A0A8B7Z048</accession>
<dbReference type="PROSITE" id="PS00785">
    <property type="entry name" value="5_NUCLEOTIDASE_1"/>
    <property type="match status" value="1"/>
</dbReference>
<evidence type="ECO:0000259" key="9">
    <source>
        <dbReference type="Pfam" id="PF00149"/>
    </source>
</evidence>
<dbReference type="GO" id="GO:0005886">
    <property type="term" value="C:plasma membrane"/>
    <property type="evidence" value="ECO:0007669"/>
    <property type="project" value="TreeGrafter"/>
</dbReference>
<dbReference type="AlphaFoldDB" id="A0A8B7Z048"/>
<keyword evidence="11" id="KW-1185">Reference proteome</keyword>
<dbReference type="PRINTS" id="PR01607">
    <property type="entry name" value="APYRASEFAMLY"/>
</dbReference>
<dbReference type="FunFam" id="3.90.780.10:FF:000001">
    <property type="entry name" value="NT5E isoform 3"/>
    <property type="match status" value="1"/>
</dbReference>
<evidence type="ECO:0000313" key="11">
    <source>
        <dbReference type="Proteomes" id="UP000694845"/>
    </source>
</evidence>
<evidence type="ECO:0000313" key="12">
    <source>
        <dbReference type="RefSeq" id="XP_022098145.1"/>
    </source>
</evidence>
<evidence type="ECO:0000256" key="2">
    <source>
        <dbReference type="ARBA" id="ARBA00006654"/>
    </source>
</evidence>
<evidence type="ECO:0000256" key="7">
    <source>
        <dbReference type="ARBA" id="ARBA00022801"/>
    </source>
</evidence>
<dbReference type="InterPro" id="IPR006179">
    <property type="entry name" value="5_nucleotidase/apyrase"/>
</dbReference>
<dbReference type="Gene3D" id="3.60.21.10">
    <property type="match status" value="1"/>
</dbReference>
<evidence type="ECO:0000256" key="6">
    <source>
        <dbReference type="ARBA" id="ARBA00022741"/>
    </source>
</evidence>
<feature type="signal peptide" evidence="8">
    <location>
        <begin position="1"/>
        <end position="21"/>
    </location>
</feature>
<dbReference type="Gene3D" id="3.90.780.10">
    <property type="entry name" value="5'-Nucleotidase, C-terminal domain"/>
    <property type="match status" value="1"/>
</dbReference>
<protein>
    <recommendedName>
        <fullName evidence="3">5'-nucleotidase</fullName>
        <ecNumber evidence="3">3.1.3.5</ecNumber>
    </recommendedName>
</protein>
<dbReference type="InterPro" id="IPR036907">
    <property type="entry name" value="5'-Nucleotdase_C_sf"/>
</dbReference>
<comment type="catalytic activity">
    <reaction evidence="1">
        <text>a ribonucleoside 5'-phosphate + H2O = a ribonucleoside + phosphate</text>
        <dbReference type="Rhea" id="RHEA:12484"/>
        <dbReference type="ChEBI" id="CHEBI:15377"/>
        <dbReference type="ChEBI" id="CHEBI:18254"/>
        <dbReference type="ChEBI" id="CHEBI:43474"/>
        <dbReference type="ChEBI" id="CHEBI:58043"/>
        <dbReference type="EC" id="3.1.3.5"/>
    </reaction>
</comment>
<dbReference type="InterPro" id="IPR006146">
    <property type="entry name" value="5'-Nucleotdase_CS"/>
</dbReference>
<keyword evidence="6 8" id="KW-0547">Nucleotide-binding</keyword>
<keyword evidence="7 8" id="KW-0378">Hydrolase</keyword>
<dbReference type="InterPro" id="IPR029052">
    <property type="entry name" value="Metallo-depent_PP-like"/>
</dbReference>
<feature type="chain" id="PRO_5034819894" description="5'-nucleotidase" evidence="8">
    <location>
        <begin position="22"/>
        <end position="581"/>
    </location>
</feature>
<dbReference type="GO" id="GO:0046872">
    <property type="term" value="F:metal ion binding"/>
    <property type="evidence" value="ECO:0007669"/>
    <property type="project" value="UniProtKB-KW"/>
</dbReference>
<dbReference type="OMA" id="GNEFCYF"/>
<comment type="similarity">
    <text evidence="2 8">Belongs to the 5'-nucleotidase family.</text>
</comment>
<dbReference type="PANTHER" id="PTHR11575">
    <property type="entry name" value="5'-NUCLEOTIDASE-RELATED"/>
    <property type="match status" value="1"/>
</dbReference>
<evidence type="ECO:0000256" key="8">
    <source>
        <dbReference type="RuleBase" id="RU362119"/>
    </source>
</evidence>
<dbReference type="OrthoDB" id="7722975at2759"/>
<evidence type="ECO:0000256" key="1">
    <source>
        <dbReference type="ARBA" id="ARBA00000815"/>
    </source>
</evidence>
<evidence type="ECO:0000256" key="5">
    <source>
        <dbReference type="ARBA" id="ARBA00022729"/>
    </source>
</evidence>
<dbReference type="Pfam" id="PF00149">
    <property type="entry name" value="Metallophos"/>
    <property type="match status" value="1"/>
</dbReference>
<proteinExistence type="inferred from homology"/>
<keyword evidence="4" id="KW-0479">Metal-binding</keyword>
<dbReference type="KEGG" id="aplc:110983303"/>
<feature type="domain" description="Calcineurin-like phosphoesterase" evidence="9">
    <location>
        <begin position="24"/>
        <end position="241"/>
    </location>
</feature>
<dbReference type="Pfam" id="PF02872">
    <property type="entry name" value="5_nucleotid_C"/>
    <property type="match status" value="1"/>
</dbReference>
<dbReference type="GO" id="GO:0008253">
    <property type="term" value="F:5'-nucleotidase activity"/>
    <property type="evidence" value="ECO:0007669"/>
    <property type="project" value="UniProtKB-EC"/>
</dbReference>
<dbReference type="SUPFAM" id="SSF55816">
    <property type="entry name" value="5'-nucleotidase (syn. UDP-sugar hydrolase), C-terminal domain"/>
    <property type="match status" value="1"/>
</dbReference>
<dbReference type="GO" id="GO:0006196">
    <property type="term" value="P:AMP catabolic process"/>
    <property type="evidence" value="ECO:0007669"/>
    <property type="project" value="TreeGrafter"/>
</dbReference>
<organism evidence="11 12">
    <name type="scientific">Acanthaster planci</name>
    <name type="common">Crown-of-thorns starfish</name>
    <dbReference type="NCBI Taxonomy" id="133434"/>
    <lineage>
        <taxon>Eukaryota</taxon>
        <taxon>Metazoa</taxon>
        <taxon>Echinodermata</taxon>
        <taxon>Eleutherozoa</taxon>
        <taxon>Asterozoa</taxon>
        <taxon>Asteroidea</taxon>
        <taxon>Valvatacea</taxon>
        <taxon>Valvatida</taxon>
        <taxon>Acanthasteridae</taxon>
        <taxon>Acanthaster</taxon>
    </lineage>
</organism>
<feature type="domain" description="5'-Nucleotidase C-terminal" evidence="10">
    <location>
        <begin position="350"/>
        <end position="506"/>
    </location>
</feature>
<keyword evidence="5 8" id="KW-0732">Signal</keyword>
<dbReference type="PROSITE" id="PS00786">
    <property type="entry name" value="5_NUCLEOTIDASE_2"/>
    <property type="match status" value="1"/>
</dbReference>
<evidence type="ECO:0000256" key="4">
    <source>
        <dbReference type="ARBA" id="ARBA00022723"/>
    </source>
</evidence>
<dbReference type="InterPro" id="IPR004843">
    <property type="entry name" value="Calcineurin-like_PHP"/>
</dbReference>
<dbReference type="SUPFAM" id="SSF56300">
    <property type="entry name" value="Metallo-dependent phosphatases"/>
    <property type="match status" value="1"/>
</dbReference>
<gene>
    <name evidence="12" type="primary">LOC110983303</name>
</gene>
<dbReference type="Proteomes" id="UP000694845">
    <property type="component" value="Unplaced"/>
</dbReference>
<dbReference type="InterPro" id="IPR008334">
    <property type="entry name" value="5'-Nucleotdase_C"/>
</dbReference>
<name>A0A8B7Z048_ACAPL</name>
<dbReference type="GeneID" id="110983303"/>
<evidence type="ECO:0000259" key="10">
    <source>
        <dbReference type="Pfam" id="PF02872"/>
    </source>
</evidence>
<dbReference type="CDD" id="cd07409">
    <property type="entry name" value="MPP_CD73_N"/>
    <property type="match status" value="1"/>
</dbReference>
<dbReference type="PANTHER" id="PTHR11575:SF24">
    <property type="entry name" value="5'-NUCLEOTIDASE"/>
    <property type="match status" value="1"/>
</dbReference>
<evidence type="ECO:0000256" key="3">
    <source>
        <dbReference type="ARBA" id="ARBA00012643"/>
    </source>
</evidence>
<reference evidence="12" key="1">
    <citation type="submission" date="2025-08" db="UniProtKB">
        <authorList>
            <consortium name="RefSeq"/>
        </authorList>
    </citation>
    <scope>IDENTIFICATION</scope>
</reference>
<dbReference type="GO" id="GO:0000166">
    <property type="term" value="F:nucleotide binding"/>
    <property type="evidence" value="ECO:0007669"/>
    <property type="project" value="UniProtKB-KW"/>
</dbReference>
<dbReference type="FunFam" id="3.60.21.10:FF:000020">
    <property type="entry name" value="NT5E isoform 4"/>
    <property type="match status" value="1"/>
</dbReference>
<sequence length="581" mass="62683">MALAKAVLLLCLVHLCALVTSFDLTILHTNDVHARFEQTSGESGGVCTAELAAAGACYGGEARRATKVKEIRQSEQNVLLLDAGDRFQGTVWFYVFRGQASVHFMNMMGYDAMALGNHEFDIGIEGLVPFLQNATFPALSCNINSSGEAAMSGLYACQSTVTLASGDRVGIVGYTLVDTPKYSKSGNLIFSPEVDSLQPVVESLTKSGVDAIIALGHSGIDTDIEIAKKVRGVDVVIGGHSNTFMYTGSPPSSESPYSEYPLIVRPDHDPAATVLVASDYAYGKYLGRLDVTFNNEGAVSNFGGNPILLDNSVPQDPETLNAVLQWRQTVDVTANQIVGSTLVPLRGNEFCYFTECNMGNLLADAMLGPHLNRTPGSWSSVAVALTTTGSVKANEVKKGEITTNDLLLNMPYGNTIDVLDLRGRHLLEVLEHSVRRYEAGGSAGEFLQTSGLRVSYDVSRPIGDRVLSAHVRCANCDVPSYEPLDMERVYRVAMNSYMAGGGYGFSIDENKLSHVRGDLDVDVTSDYLQAYSPIKIGVEGRVTIYDGDAPCYQDPTTGAGRGLKGQSFLILILWFIYPRLL</sequence>